<feature type="transmembrane region" description="Helical" evidence="1">
    <location>
        <begin position="86"/>
        <end position="110"/>
    </location>
</feature>
<proteinExistence type="predicted"/>
<feature type="transmembrane region" description="Helical" evidence="1">
    <location>
        <begin position="122"/>
        <end position="142"/>
    </location>
</feature>
<keyword evidence="1" id="KW-0472">Membrane</keyword>
<keyword evidence="1" id="KW-0812">Transmembrane</keyword>
<evidence type="ECO:0008006" key="4">
    <source>
        <dbReference type="Google" id="ProtNLM"/>
    </source>
</evidence>
<dbReference type="KEGG" id="sfol:H3H32_01345"/>
<dbReference type="AlphaFoldDB" id="A0A7G5GXP6"/>
<accession>A0A7G5GXP6</accession>
<reference evidence="2 3" key="1">
    <citation type="submission" date="2020-07" db="EMBL/GenBank/DDBJ databases">
        <title>Spirosoma foliorum sp. nov., isolated from the leaves on the Nejang mountain Korea, Republic of.</title>
        <authorList>
            <person name="Ho H."/>
            <person name="Lee Y.-J."/>
            <person name="Nurcahyanto D.-A."/>
            <person name="Kim S.-G."/>
        </authorList>
    </citation>
    <scope>NUCLEOTIDE SEQUENCE [LARGE SCALE GENOMIC DNA]</scope>
    <source>
        <strain evidence="2 3">PL0136</strain>
    </source>
</reference>
<gene>
    <name evidence="2" type="ORF">H3H32_01345</name>
</gene>
<keyword evidence="1" id="KW-1133">Transmembrane helix</keyword>
<feature type="transmembrane region" description="Helical" evidence="1">
    <location>
        <begin position="6"/>
        <end position="25"/>
    </location>
</feature>
<evidence type="ECO:0000256" key="1">
    <source>
        <dbReference type="SAM" id="Phobius"/>
    </source>
</evidence>
<organism evidence="2 3">
    <name type="scientific">Spirosoma foliorum</name>
    <dbReference type="NCBI Taxonomy" id="2710596"/>
    <lineage>
        <taxon>Bacteria</taxon>
        <taxon>Pseudomonadati</taxon>
        <taxon>Bacteroidota</taxon>
        <taxon>Cytophagia</taxon>
        <taxon>Cytophagales</taxon>
        <taxon>Cytophagaceae</taxon>
        <taxon>Spirosoma</taxon>
    </lineage>
</organism>
<name>A0A7G5GXP6_9BACT</name>
<evidence type="ECO:0000313" key="2">
    <source>
        <dbReference type="EMBL" id="QMW03638.1"/>
    </source>
</evidence>
<dbReference type="EMBL" id="CP059732">
    <property type="protein sequence ID" value="QMW03638.1"/>
    <property type="molecule type" value="Genomic_DNA"/>
</dbReference>
<protein>
    <recommendedName>
        <fullName evidence="4">Cytochrome B</fullName>
    </recommendedName>
</protein>
<dbReference type="Proteomes" id="UP000515369">
    <property type="component" value="Chromosome"/>
</dbReference>
<sequence length="154" mass="17932">MYLSLLVAHSIFRWLVLLSLFYAIFRAYKGFTTRAVFSKADNSVRHWTATIAHLQLTIGVILYSKSPIVSYFWHDFKNTITHIDTAFFGLVHMLLMLISVIVLTIGSALAKRRPTDQEKFRTMLIWFSIALFIIFIAIPWPFSPLANRPYLRVY</sequence>
<feature type="transmembrane region" description="Helical" evidence="1">
    <location>
        <begin position="46"/>
        <end position="66"/>
    </location>
</feature>
<keyword evidence="3" id="KW-1185">Reference proteome</keyword>
<dbReference type="RefSeq" id="WP_182460895.1">
    <property type="nucleotide sequence ID" value="NZ_CP059732.1"/>
</dbReference>
<evidence type="ECO:0000313" key="3">
    <source>
        <dbReference type="Proteomes" id="UP000515369"/>
    </source>
</evidence>